<sequence>MSRTAAQVAGDALPRSTSAVSGRGGRFDRFVVIASCTLLPVGLAWMVVTVVPTGVWFLLGGLPVYLLARYAFFRVRGSETGTFAVDRAGTVRILGGHTGILRLRRMFDGRVREQLLPGIAVGLLIGIGLPVGITALCVLLDDPRPALLVPTSAAYFLLDLLRWYVAVTRVRRRDDLELLDPTMLLPLMALYARHHGARALLHGVAADALAATVRAHPQDAETALRFGVATAVLGQLAR</sequence>
<reference evidence="2 3" key="1">
    <citation type="submission" date="2024-03" db="EMBL/GenBank/DDBJ databases">
        <title>Draft genome sequence of Pseudonocardia nematodicida JCM 31783.</title>
        <authorList>
            <person name="Butdee W."/>
            <person name="Duangmal K."/>
        </authorList>
    </citation>
    <scope>NUCLEOTIDE SEQUENCE [LARGE SCALE GENOMIC DNA]</scope>
    <source>
        <strain evidence="2 3">JCM 31783</strain>
    </source>
</reference>
<accession>A0ABV1KBX5</accession>
<evidence type="ECO:0000313" key="2">
    <source>
        <dbReference type="EMBL" id="MEQ3551981.1"/>
    </source>
</evidence>
<feature type="transmembrane region" description="Helical" evidence="1">
    <location>
        <begin position="54"/>
        <end position="72"/>
    </location>
</feature>
<evidence type="ECO:0000313" key="3">
    <source>
        <dbReference type="Proteomes" id="UP001494902"/>
    </source>
</evidence>
<feature type="transmembrane region" description="Helical" evidence="1">
    <location>
        <begin position="146"/>
        <end position="165"/>
    </location>
</feature>
<protein>
    <submittedName>
        <fullName evidence="2">Uncharacterized protein</fullName>
    </submittedName>
</protein>
<gene>
    <name evidence="2" type="ORF">WIS52_16025</name>
</gene>
<dbReference type="EMBL" id="JBEDNQ010000006">
    <property type="protein sequence ID" value="MEQ3551981.1"/>
    <property type="molecule type" value="Genomic_DNA"/>
</dbReference>
<keyword evidence="3" id="KW-1185">Reference proteome</keyword>
<comment type="caution">
    <text evidence="2">The sequence shown here is derived from an EMBL/GenBank/DDBJ whole genome shotgun (WGS) entry which is preliminary data.</text>
</comment>
<organism evidence="2 3">
    <name type="scientific">Pseudonocardia nematodicida</name>
    <dbReference type="NCBI Taxonomy" id="1206997"/>
    <lineage>
        <taxon>Bacteria</taxon>
        <taxon>Bacillati</taxon>
        <taxon>Actinomycetota</taxon>
        <taxon>Actinomycetes</taxon>
        <taxon>Pseudonocardiales</taxon>
        <taxon>Pseudonocardiaceae</taxon>
        <taxon>Pseudonocardia</taxon>
    </lineage>
</organism>
<dbReference type="RefSeq" id="WP_349299056.1">
    <property type="nucleotide sequence ID" value="NZ_JBEDNQ010000006.1"/>
</dbReference>
<name>A0ABV1KBX5_9PSEU</name>
<keyword evidence="1" id="KW-1133">Transmembrane helix</keyword>
<feature type="transmembrane region" description="Helical" evidence="1">
    <location>
        <begin position="115"/>
        <end position="140"/>
    </location>
</feature>
<feature type="transmembrane region" description="Helical" evidence="1">
    <location>
        <begin position="30"/>
        <end position="48"/>
    </location>
</feature>
<keyword evidence="1" id="KW-0472">Membrane</keyword>
<keyword evidence="1" id="KW-0812">Transmembrane</keyword>
<proteinExistence type="predicted"/>
<evidence type="ECO:0000256" key="1">
    <source>
        <dbReference type="SAM" id="Phobius"/>
    </source>
</evidence>
<dbReference type="Proteomes" id="UP001494902">
    <property type="component" value="Unassembled WGS sequence"/>
</dbReference>